<feature type="region of interest" description="Disordered" evidence="1">
    <location>
        <begin position="342"/>
        <end position="362"/>
    </location>
</feature>
<dbReference type="Proteomes" id="UP001333110">
    <property type="component" value="Unassembled WGS sequence"/>
</dbReference>
<sequence length="362" mass="39583">MTSIAFPLSTDVVKPFLLFFASLAKFSSSCALAFLTPSLHKRAASLYSSQVTRPCFHCLCRSLLLFSLTSTSRLSHAGLFLSLPDFLHLETESSCALWKASLKICQLCSAPLSLRTVSQGILLTKSLKSWNFVFLKFRVLAILLACPISLRTAKQPQFPQPLLIRLVLQTLHQLHCPSLDTLQHLNVSLVVRGPKPNTVVEVQPHQCRVQRNKCFLSPAGQAISDTNQDAIGLLGHLSTLLAHIQAAVNQHLQVLLCWAVFQPLFPKSVALHGVVVAQVQDLALSLVEPHTTGPSLSSLSRSLCRAFLPSSRSTLPHNLVSSASLLRVHLIPSSRSLIKISNKTGPKTEPWGTPLVTGHQLE</sequence>
<evidence type="ECO:0000256" key="1">
    <source>
        <dbReference type="SAM" id="MobiDB-lite"/>
    </source>
</evidence>
<name>A0AAN7S2W3_MYCAM</name>
<reference evidence="2 3" key="1">
    <citation type="journal article" date="2023" name="J. Hered.">
        <title>Chromosome-level genome of the wood stork (Mycteria americana) provides insight into avian chromosome evolution.</title>
        <authorList>
            <person name="Flamio R. Jr."/>
            <person name="Ramstad K.M."/>
        </authorList>
    </citation>
    <scope>NUCLEOTIDE SEQUENCE [LARGE SCALE GENOMIC DNA]</scope>
    <source>
        <strain evidence="2">JAX WOST 10</strain>
    </source>
</reference>
<proteinExistence type="predicted"/>
<protein>
    <submittedName>
        <fullName evidence="2">Uncharacterized protein</fullName>
    </submittedName>
</protein>
<organism evidence="2 3">
    <name type="scientific">Mycteria americana</name>
    <name type="common">Wood stork</name>
    <dbReference type="NCBI Taxonomy" id="33587"/>
    <lineage>
        <taxon>Eukaryota</taxon>
        <taxon>Metazoa</taxon>
        <taxon>Chordata</taxon>
        <taxon>Craniata</taxon>
        <taxon>Vertebrata</taxon>
        <taxon>Euteleostomi</taxon>
        <taxon>Archelosauria</taxon>
        <taxon>Archosauria</taxon>
        <taxon>Dinosauria</taxon>
        <taxon>Saurischia</taxon>
        <taxon>Theropoda</taxon>
        <taxon>Coelurosauria</taxon>
        <taxon>Aves</taxon>
        <taxon>Neognathae</taxon>
        <taxon>Neoaves</taxon>
        <taxon>Aequornithes</taxon>
        <taxon>Ciconiiformes</taxon>
        <taxon>Ciconiidae</taxon>
        <taxon>Mycteria</taxon>
    </lineage>
</organism>
<evidence type="ECO:0000313" key="2">
    <source>
        <dbReference type="EMBL" id="KAK4826427.1"/>
    </source>
</evidence>
<evidence type="ECO:0000313" key="3">
    <source>
        <dbReference type="Proteomes" id="UP001333110"/>
    </source>
</evidence>
<keyword evidence="3" id="KW-1185">Reference proteome</keyword>
<gene>
    <name evidence="2" type="ORF">QYF61_008960</name>
</gene>
<dbReference type="EMBL" id="JAUNZN010000002">
    <property type="protein sequence ID" value="KAK4826427.1"/>
    <property type="molecule type" value="Genomic_DNA"/>
</dbReference>
<accession>A0AAN7S2W3</accession>
<dbReference type="AlphaFoldDB" id="A0AAN7S2W3"/>
<comment type="caution">
    <text evidence="2">The sequence shown here is derived from an EMBL/GenBank/DDBJ whole genome shotgun (WGS) entry which is preliminary data.</text>
</comment>